<evidence type="ECO:0000313" key="2">
    <source>
        <dbReference type="EMBL" id="TPX74988.1"/>
    </source>
</evidence>
<dbReference type="Proteomes" id="UP000320333">
    <property type="component" value="Unassembled WGS sequence"/>
</dbReference>
<proteinExistence type="inferred from homology"/>
<dbReference type="GO" id="GO:0005634">
    <property type="term" value="C:nucleus"/>
    <property type="evidence" value="ECO:0007669"/>
    <property type="project" value="TreeGrafter"/>
</dbReference>
<evidence type="ECO:0000313" key="3">
    <source>
        <dbReference type="Proteomes" id="UP000320333"/>
    </source>
</evidence>
<keyword evidence="3" id="KW-1185">Reference proteome</keyword>
<dbReference type="AlphaFoldDB" id="A0A507FHY6"/>
<dbReference type="EMBL" id="QEAP01000100">
    <property type="protein sequence ID" value="TPX74988.1"/>
    <property type="molecule type" value="Genomic_DNA"/>
</dbReference>
<comment type="similarity">
    <text evidence="1">Belongs to the HIT family.</text>
</comment>
<dbReference type="PANTHER" id="PTHR12978">
    <property type="entry name" value="HISTIDINE TRIAD HIT PROTEIN MEMBER"/>
    <property type="match status" value="1"/>
</dbReference>
<dbReference type="GO" id="GO:0016787">
    <property type="term" value="F:hydrolase activity"/>
    <property type="evidence" value="ECO:0007669"/>
    <property type="project" value="InterPro"/>
</dbReference>
<evidence type="ECO:0000256" key="1">
    <source>
        <dbReference type="ARBA" id="ARBA00010208"/>
    </source>
</evidence>
<dbReference type="Gene3D" id="3.30.428.10">
    <property type="entry name" value="HIT-like"/>
    <property type="match status" value="1"/>
</dbReference>
<accession>A0A507FHY6</accession>
<dbReference type="SUPFAM" id="SSF102860">
    <property type="entry name" value="mRNA decapping enzyme DcpS N-terminal domain"/>
    <property type="match status" value="1"/>
</dbReference>
<comment type="caution">
    <text evidence="2">The sequence shown here is derived from an EMBL/GenBank/DDBJ whole genome shotgun (WGS) entry which is preliminary data.</text>
</comment>
<name>A0A507FHY6_9FUNG</name>
<dbReference type="Gene3D" id="3.30.200.40">
    <property type="entry name" value="Scavenger mRNA decapping enzyme, N-terminal domain"/>
    <property type="match status" value="1"/>
</dbReference>
<dbReference type="PANTHER" id="PTHR12978:SF0">
    <property type="entry name" value="M7GPPPX DIPHOSPHATASE"/>
    <property type="match status" value="1"/>
</dbReference>
<dbReference type="Pfam" id="PF11969">
    <property type="entry name" value="DcpS_C"/>
    <property type="match status" value="1"/>
</dbReference>
<dbReference type="InterPro" id="IPR011145">
    <property type="entry name" value="Scavenger_mRNA_decap_enz_N"/>
</dbReference>
<protein>
    <recommendedName>
        <fullName evidence="4">M7GpppX diphosphatase</fullName>
    </recommendedName>
</protein>
<dbReference type="GO" id="GO:0000340">
    <property type="term" value="F:RNA 7-methylguanosine cap binding"/>
    <property type="evidence" value="ECO:0007669"/>
    <property type="project" value="TreeGrafter"/>
</dbReference>
<dbReference type="STRING" id="246404.A0A507FHY6"/>
<dbReference type="GO" id="GO:0000932">
    <property type="term" value="C:P-body"/>
    <property type="evidence" value="ECO:0007669"/>
    <property type="project" value="TreeGrafter"/>
</dbReference>
<dbReference type="InterPro" id="IPR008594">
    <property type="entry name" value="DcpS/DCS2"/>
</dbReference>
<dbReference type="InterPro" id="IPR036265">
    <property type="entry name" value="HIT-like_sf"/>
</dbReference>
<organism evidence="2 3">
    <name type="scientific">Chytriomyces confervae</name>
    <dbReference type="NCBI Taxonomy" id="246404"/>
    <lineage>
        <taxon>Eukaryota</taxon>
        <taxon>Fungi</taxon>
        <taxon>Fungi incertae sedis</taxon>
        <taxon>Chytridiomycota</taxon>
        <taxon>Chytridiomycota incertae sedis</taxon>
        <taxon>Chytridiomycetes</taxon>
        <taxon>Chytridiales</taxon>
        <taxon>Chytriomycetaceae</taxon>
        <taxon>Chytriomyces</taxon>
    </lineage>
</organism>
<dbReference type="SUPFAM" id="SSF54197">
    <property type="entry name" value="HIT-like"/>
    <property type="match status" value="1"/>
</dbReference>
<reference evidence="2 3" key="1">
    <citation type="journal article" date="2019" name="Sci. Rep.">
        <title>Comparative genomics of chytrid fungi reveal insights into the obligate biotrophic and pathogenic lifestyle of Synchytrium endobioticum.</title>
        <authorList>
            <person name="van de Vossenberg B.T.L.H."/>
            <person name="Warris S."/>
            <person name="Nguyen H.D.T."/>
            <person name="van Gent-Pelzer M.P.E."/>
            <person name="Joly D.L."/>
            <person name="van de Geest H.C."/>
            <person name="Bonants P.J.M."/>
            <person name="Smith D.S."/>
            <person name="Levesque C.A."/>
            <person name="van der Lee T.A.J."/>
        </authorList>
    </citation>
    <scope>NUCLEOTIDE SEQUENCE [LARGE SCALE GENOMIC DNA]</scope>
    <source>
        <strain evidence="2 3">CBS 675.73</strain>
    </source>
</reference>
<dbReference type="OrthoDB" id="10264956at2759"/>
<evidence type="ECO:0008006" key="4">
    <source>
        <dbReference type="Google" id="ProtNLM"/>
    </source>
</evidence>
<gene>
    <name evidence="2" type="ORF">CcCBS67573_g03752</name>
</gene>
<dbReference type="Pfam" id="PF05652">
    <property type="entry name" value="DcpS"/>
    <property type="match status" value="1"/>
</dbReference>
<sequence length="326" mass="36496">MGETHELSQEEWQTLRTQLAGLHLVRILSENAMAKSAVLLLSKSPLSIPSGSPEEFISQIECAEAGCLSLLIVEKTPFSPEDFGRIITLPSMETTTPIAVNDIYARLLSHMSSACKLSYIHPATTTHIRKHIPAPFVKVTETPAMYAERVLPYINSLPASRTLWITKIIAREAEANDILGYFDATSPTASDGFILVPDSKWDRVTLANLYLLVLAANSDLKSLRDLRGHHIPFLNRVKNEVEALVKRMYGIEATSLRLYCHYQPSYYHFHIHVVNAQTEPTGGMAAGQAHLLEDMINNLELDPEYYSKKTITYYLAGQHDLFSVLK</sequence>
<dbReference type="GO" id="GO:0000290">
    <property type="term" value="P:deadenylation-dependent decapping of nuclear-transcribed mRNA"/>
    <property type="evidence" value="ECO:0007669"/>
    <property type="project" value="InterPro"/>
</dbReference>